<dbReference type="PANTHER" id="PTHR15108">
    <property type="entry name" value="N-ACYLGLUCOSAMINE-2-EPIMERASE"/>
    <property type="match status" value="1"/>
</dbReference>
<evidence type="ECO:0000313" key="6">
    <source>
        <dbReference type="Proteomes" id="UP000249754"/>
    </source>
</evidence>
<dbReference type="InterPro" id="IPR010819">
    <property type="entry name" value="AGE/CE"/>
</dbReference>
<comment type="function">
    <text evidence="4">Catalyzes the reversible epimerization of cellobiose to 4-O-beta-D-glucopyranosyl-D-mannose (Glc-Man).</text>
</comment>
<dbReference type="GO" id="GO:0005975">
    <property type="term" value="P:carbohydrate metabolic process"/>
    <property type="evidence" value="ECO:0007669"/>
    <property type="project" value="InterPro"/>
</dbReference>
<gene>
    <name evidence="5" type="ORF">LY11_04861</name>
</gene>
<dbReference type="Pfam" id="PF07221">
    <property type="entry name" value="GlcNAc_2-epim"/>
    <property type="match status" value="1"/>
</dbReference>
<dbReference type="Gene3D" id="1.50.10.10">
    <property type="match status" value="1"/>
</dbReference>
<proteinExistence type="inferred from homology"/>
<evidence type="ECO:0000313" key="5">
    <source>
        <dbReference type="EMBL" id="RAJ22396.1"/>
    </source>
</evidence>
<evidence type="ECO:0000256" key="4">
    <source>
        <dbReference type="HAMAP-Rule" id="MF_00929"/>
    </source>
</evidence>
<organism evidence="5 6">
    <name type="scientific">Pedobacter cryoconitis</name>
    <dbReference type="NCBI Taxonomy" id="188932"/>
    <lineage>
        <taxon>Bacteria</taxon>
        <taxon>Pseudomonadati</taxon>
        <taxon>Bacteroidota</taxon>
        <taxon>Sphingobacteriia</taxon>
        <taxon>Sphingobacteriales</taxon>
        <taxon>Sphingobacteriaceae</taxon>
        <taxon>Pedobacter</taxon>
    </lineage>
</organism>
<name>A0A327RZT2_9SPHI</name>
<dbReference type="InterPro" id="IPR028584">
    <property type="entry name" value="Cellobiose_2_epim"/>
</dbReference>
<evidence type="ECO:0000256" key="3">
    <source>
        <dbReference type="ARBA" id="ARBA00023235"/>
    </source>
</evidence>
<dbReference type="GO" id="GO:0047736">
    <property type="term" value="F:cellobiose epimerase activity"/>
    <property type="evidence" value="ECO:0007669"/>
    <property type="project" value="UniProtKB-UniRule"/>
</dbReference>
<evidence type="ECO:0000256" key="2">
    <source>
        <dbReference type="ARBA" id="ARBA00008558"/>
    </source>
</evidence>
<comment type="similarity">
    <text evidence="2">Belongs to the N-acylglucosamine 2-epimerase family.</text>
</comment>
<dbReference type="InterPro" id="IPR008928">
    <property type="entry name" value="6-hairpin_glycosidase_sf"/>
</dbReference>
<comment type="similarity">
    <text evidence="4">Belongs to the cellobiose 2-epimerase family.</text>
</comment>
<evidence type="ECO:0000256" key="1">
    <source>
        <dbReference type="ARBA" id="ARBA00001470"/>
    </source>
</evidence>
<dbReference type="EMBL" id="QLLR01000039">
    <property type="protein sequence ID" value="RAJ22396.1"/>
    <property type="molecule type" value="Genomic_DNA"/>
</dbReference>
<dbReference type="Proteomes" id="UP000249754">
    <property type="component" value="Unassembled WGS sequence"/>
</dbReference>
<protein>
    <recommendedName>
        <fullName evidence="4">Cellobiose 2-epimerase</fullName>
        <shortName evidence="4">CE</shortName>
        <ecNumber evidence="4">5.1.3.11</ecNumber>
    </recommendedName>
</protein>
<accession>A0A327RZT2</accession>
<dbReference type="OrthoDB" id="5141876at2"/>
<dbReference type="HAMAP" id="MF_00929">
    <property type="entry name" value="Cellobiose_2_epim"/>
    <property type="match status" value="1"/>
</dbReference>
<comment type="catalytic activity">
    <reaction evidence="1 4">
        <text>D-cellobiose = beta-D-glucosyl-(1-&gt;4)-D-mannopyranose</text>
        <dbReference type="Rhea" id="RHEA:23384"/>
        <dbReference type="ChEBI" id="CHEBI:17057"/>
        <dbReference type="ChEBI" id="CHEBI:47931"/>
        <dbReference type="EC" id="5.1.3.11"/>
    </reaction>
</comment>
<comment type="caution">
    <text evidence="5">The sequence shown here is derived from an EMBL/GenBank/DDBJ whole genome shotgun (WGS) entry which is preliminary data.</text>
</comment>
<keyword evidence="3 4" id="KW-0413">Isomerase</keyword>
<dbReference type="EC" id="5.1.3.11" evidence="4"/>
<dbReference type="InterPro" id="IPR012341">
    <property type="entry name" value="6hp_glycosidase-like_sf"/>
</dbReference>
<dbReference type="SUPFAM" id="SSF48208">
    <property type="entry name" value="Six-hairpin glycosidases"/>
    <property type="match status" value="1"/>
</dbReference>
<dbReference type="AlphaFoldDB" id="A0A327RZT2"/>
<dbReference type="RefSeq" id="WP_111636166.1">
    <property type="nucleotide sequence ID" value="NZ_QLLR01000039.1"/>
</dbReference>
<sequence>MKSTPIIANITASLSAEMQQELHQILAYWVKFTVDETHGGFYGRITEDNVTDLKADKGGVLNARILWSFAAAYRLQPERSYQMMADRAFTYIKDHLVDAEYGGVYWSVDYQGIPVETKKQVYALAFTIYGLSEYDLAFGKQEAKTMAIKLYNDLIDHSYDQLNGGYFEAFTREWAEVSDLRLSDKDANEKKTMNTHLHVLEAFTTLYKIWQDDGLKERIAELLYLFDTYFIDSVTGHMTLFFDENWNKKSDTISYGHDIEASWLLLEAAEAIDDVYWIQKMKETAVKMATAALEGLAGDGALGYEYEPGTAHFNKEKHWWVQAEAVVGFISAWQQNDNPLFLVTAATCWDFIKDQLLDAQYGEWYWGRNESGAIMQNQDKAGLWKCPYHNSRACMEVVRRLNAVQ</sequence>
<reference evidence="5 6" key="1">
    <citation type="submission" date="2018-06" db="EMBL/GenBank/DDBJ databases">
        <title>Genomic Encyclopedia of Archaeal and Bacterial Type Strains, Phase II (KMG-II): from individual species to whole genera.</title>
        <authorList>
            <person name="Goeker M."/>
        </authorList>
    </citation>
    <scope>NUCLEOTIDE SEQUENCE [LARGE SCALE GENOMIC DNA]</scope>
    <source>
        <strain evidence="5 6">DSM 14825</strain>
    </source>
</reference>